<dbReference type="Gene3D" id="3.40.640.10">
    <property type="entry name" value="Type I PLP-dependent aspartate aminotransferase-like (Major domain)"/>
    <property type="match status" value="1"/>
</dbReference>
<dbReference type="SUPFAM" id="SSF53383">
    <property type="entry name" value="PLP-dependent transferases"/>
    <property type="match status" value="1"/>
</dbReference>
<accession>A0A9D2RBV1</accession>
<dbReference type="Pfam" id="PF03711">
    <property type="entry name" value="OKR_DC_1_C"/>
    <property type="match status" value="1"/>
</dbReference>
<organism evidence="8 9">
    <name type="scientific">Candidatus Mediterraneibacter quadrami</name>
    <dbReference type="NCBI Taxonomy" id="2838684"/>
    <lineage>
        <taxon>Bacteria</taxon>
        <taxon>Bacillati</taxon>
        <taxon>Bacillota</taxon>
        <taxon>Clostridia</taxon>
        <taxon>Lachnospirales</taxon>
        <taxon>Lachnospiraceae</taxon>
        <taxon>Mediterraneibacter</taxon>
    </lineage>
</organism>
<reference evidence="8" key="2">
    <citation type="submission" date="2021-04" db="EMBL/GenBank/DDBJ databases">
        <authorList>
            <person name="Gilroy R."/>
        </authorList>
    </citation>
    <scope>NUCLEOTIDE SEQUENCE</scope>
    <source>
        <strain evidence="8">ChiBcec15-3976</strain>
    </source>
</reference>
<evidence type="ECO:0000256" key="2">
    <source>
        <dbReference type="ARBA" id="ARBA00010671"/>
    </source>
</evidence>
<dbReference type="InterPro" id="IPR015421">
    <property type="entry name" value="PyrdxlP-dep_Trfase_major"/>
</dbReference>
<evidence type="ECO:0000256" key="1">
    <source>
        <dbReference type="ARBA" id="ARBA00001933"/>
    </source>
</evidence>
<dbReference type="Proteomes" id="UP000823909">
    <property type="component" value="Unassembled WGS sequence"/>
</dbReference>
<comment type="cofactor">
    <cofactor evidence="1">
        <name>pyridoxal 5'-phosphate</name>
        <dbReference type="ChEBI" id="CHEBI:597326"/>
    </cofactor>
</comment>
<dbReference type="SUPFAM" id="SSF55904">
    <property type="entry name" value="Ornithine decarboxylase C-terminal domain"/>
    <property type="match status" value="1"/>
</dbReference>
<gene>
    <name evidence="8" type="ORF">H9910_04870</name>
</gene>
<feature type="domain" description="Orn/Lys/Arg decarboxylases family 1 pyridoxal-P attachment site" evidence="6">
    <location>
        <begin position="4"/>
        <end position="298"/>
    </location>
</feature>
<comment type="similarity">
    <text evidence="2">Belongs to the Orn/Lys/Arg decarboxylase class-I family.</text>
</comment>
<dbReference type="InterPro" id="IPR008286">
    <property type="entry name" value="Prn/Lys/Arg_de-COase_C"/>
</dbReference>
<dbReference type="PANTHER" id="PTHR43277">
    <property type="entry name" value="ARGININE DECARBOXYLASE"/>
    <property type="match status" value="1"/>
</dbReference>
<evidence type="ECO:0000256" key="4">
    <source>
        <dbReference type="ARBA" id="ARBA00022898"/>
    </source>
</evidence>
<dbReference type="InterPro" id="IPR015424">
    <property type="entry name" value="PyrdxlP-dep_Trfase"/>
</dbReference>
<name>A0A9D2RBV1_9FIRM</name>
<dbReference type="AlphaFoldDB" id="A0A9D2RBV1"/>
<evidence type="ECO:0000256" key="3">
    <source>
        <dbReference type="ARBA" id="ARBA00022793"/>
    </source>
</evidence>
<evidence type="ECO:0000259" key="7">
    <source>
        <dbReference type="Pfam" id="PF03711"/>
    </source>
</evidence>
<comment type="caution">
    <text evidence="8">The sequence shown here is derived from an EMBL/GenBank/DDBJ whole genome shotgun (WGS) entry which is preliminary data.</text>
</comment>
<evidence type="ECO:0000313" key="9">
    <source>
        <dbReference type="Proteomes" id="UP000823909"/>
    </source>
</evidence>
<evidence type="ECO:0000313" key="8">
    <source>
        <dbReference type="EMBL" id="HJD42324.1"/>
    </source>
</evidence>
<dbReference type="InterPro" id="IPR052357">
    <property type="entry name" value="Orn_Lys_Arg_decarboxylase-I"/>
</dbReference>
<dbReference type="EMBL" id="DWUU01000029">
    <property type="protein sequence ID" value="HJD42324.1"/>
    <property type="molecule type" value="Genomic_DNA"/>
</dbReference>
<feature type="domain" description="Orn/Lys/Arg decarboxylase C-terminal" evidence="7">
    <location>
        <begin position="389"/>
        <end position="457"/>
    </location>
</feature>
<keyword evidence="4" id="KW-0663">Pyridoxal phosphate</keyword>
<dbReference type="Gene3D" id="3.90.100.10">
    <property type="entry name" value="Orn/Lys/Arg decarboxylase, C-terminal domain"/>
    <property type="match status" value="1"/>
</dbReference>
<proteinExistence type="inferred from homology"/>
<evidence type="ECO:0000259" key="6">
    <source>
        <dbReference type="Pfam" id="PF01276"/>
    </source>
</evidence>
<keyword evidence="8" id="KW-0808">Transferase</keyword>
<dbReference type="PANTHER" id="PTHR43277:SF4">
    <property type="entry name" value="ARGININE DECARBOXYLASE"/>
    <property type="match status" value="1"/>
</dbReference>
<dbReference type="GO" id="GO:0016831">
    <property type="term" value="F:carboxy-lyase activity"/>
    <property type="evidence" value="ECO:0007669"/>
    <property type="project" value="UniProtKB-KW"/>
</dbReference>
<protein>
    <submittedName>
        <fullName evidence="8">PLP-dependent transferase</fullName>
    </submittedName>
</protein>
<dbReference type="GO" id="GO:0016740">
    <property type="term" value="F:transferase activity"/>
    <property type="evidence" value="ECO:0007669"/>
    <property type="project" value="UniProtKB-KW"/>
</dbReference>
<dbReference type="Pfam" id="PF01276">
    <property type="entry name" value="OKR_DC_1"/>
    <property type="match status" value="1"/>
</dbReference>
<reference evidence="8" key="1">
    <citation type="journal article" date="2021" name="PeerJ">
        <title>Extensive microbial diversity within the chicken gut microbiome revealed by metagenomics and culture.</title>
        <authorList>
            <person name="Gilroy R."/>
            <person name="Ravi A."/>
            <person name="Getino M."/>
            <person name="Pursley I."/>
            <person name="Horton D.L."/>
            <person name="Alikhan N.F."/>
            <person name="Baker D."/>
            <person name="Gharbi K."/>
            <person name="Hall N."/>
            <person name="Watson M."/>
            <person name="Adriaenssens E.M."/>
            <person name="Foster-Nyarko E."/>
            <person name="Jarju S."/>
            <person name="Secka A."/>
            <person name="Antonio M."/>
            <person name="Oren A."/>
            <person name="Chaudhuri R.R."/>
            <person name="La Ragione R."/>
            <person name="Hildebrand F."/>
            <person name="Pallen M.J."/>
        </authorList>
    </citation>
    <scope>NUCLEOTIDE SEQUENCE</scope>
    <source>
        <strain evidence="8">ChiBcec15-3976</strain>
    </source>
</reference>
<evidence type="ECO:0000256" key="5">
    <source>
        <dbReference type="ARBA" id="ARBA00023239"/>
    </source>
</evidence>
<keyword evidence="5" id="KW-0456">Lyase</keyword>
<sequence>MEHLYDKLKEYSISGHYGFHMPGHKRNTVLLGTGLPYDLDITEIHGFDDLHHARGIIRDGQERAARLCHADESHYLVNGSTVGILSAILGTTQPGDRVIVARNCHKSVYNAIFLNDLKPVYLYPDMVPGTNICGPVLAARAGWLIRKYPDVKAVIITSPTYDGIVSDVASIAEEAHKNGIPLILDEAHGAHFGFHSYFPKNGNQLGADLVIHSLHKTLPSLTQTALLHINGELVDRDNVRRYLHMFQSSSPSYVLMASIDQCIRMICEKREELFGRYVSLLEDTREKLGTMKRLALFETADYDRGKILIRTADAGLKSGKEIIKYTGKQLSEQLRDEYAIELEMALRNYAVAMTSVCDTDRGMDRLVCALHEIDGKLAKYTSKDANPANSIKNETFSVENTYELSMREIKKFINTRINVPYAEAEGFIATEFAYVYPPGIPLAVPGERISHRTAEVLQNYADFGFDIEGTRLKGKIEVLKNG</sequence>
<dbReference type="InterPro" id="IPR036633">
    <property type="entry name" value="Prn/Lys/Arg_de-COase_C_sf"/>
</dbReference>
<keyword evidence="3" id="KW-0210">Decarboxylase</keyword>
<dbReference type="InterPro" id="IPR000310">
    <property type="entry name" value="Orn/Lys/Arg_deCO2ase_major_dom"/>
</dbReference>